<evidence type="ECO:0000313" key="2">
    <source>
        <dbReference type="EMBL" id="CAK78684.1"/>
    </source>
</evidence>
<proteinExistence type="predicted"/>
<gene>
    <name evidence="2" type="ORF">GSPATT00001725001</name>
</gene>
<protein>
    <submittedName>
        <fullName evidence="2">Uncharacterized protein</fullName>
    </submittedName>
</protein>
<sequence length="208" mass="24253">MLSIRAQRTKKIMQVQGEVGQHKGYTAIKIAGNAHELIRKNKSATDNIGELAIQDVTKKLLNDQFNSIKSYDIARGEEKPGQQFKSMHSMYDLQTLKITKLYKKKERNDLEKQIRNRLAKDPEKQLLLSEIYEQLEDNSDGEVLKKKQKNREESLATQQEVYDEAQDQTADLTQWTKRLKDQRKKEESKKENMSTNIVPFKKQIKSIN</sequence>
<dbReference type="AlphaFoldDB" id="A0D6L7"/>
<dbReference type="EMBL" id="CT868318">
    <property type="protein sequence ID" value="CAK78684.1"/>
    <property type="molecule type" value="Genomic_DNA"/>
</dbReference>
<dbReference type="RefSeq" id="XP_001446081.1">
    <property type="nucleotide sequence ID" value="XM_001446044.1"/>
</dbReference>
<dbReference type="GeneID" id="5031866"/>
<feature type="compositionally biased region" description="Basic and acidic residues" evidence="1">
    <location>
        <begin position="183"/>
        <end position="192"/>
    </location>
</feature>
<reference evidence="2 3" key="1">
    <citation type="journal article" date="2006" name="Nature">
        <title>Global trends of whole-genome duplications revealed by the ciliate Paramecium tetraurelia.</title>
        <authorList>
            <consortium name="Genoscope"/>
            <person name="Aury J.-M."/>
            <person name="Jaillon O."/>
            <person name="Duret L."/>
            <person name="Noel B."/>
            <person name="Jubin C."/>
            <person name="Porcel B.M."/>
            <person name="Segurens B."/>
            <person name="Daubin V."/>
            <person name="Anthouard V."/>
            <person name="Aiach N."/>
            <person name="Arnaiz O."/>
            <person name="Billaut A."/>
            <person name="Beisson J."/>
            <person name="Blanc I."/>
            <person name="Bouhouche K."/>
            <person name="Camara F."/>
            <person name="Duharcourt S."/>
            <person name="Guigo R."/>
            <person name="Gogendeau D."/>
            <person name="Katinka M."/>
            <person name="Keller A.-M."/>
            <person name="Kissmehl R."/>
            <person name="Klotz C."/>
            <person name="Koll F."/>
            <person name="Le Moue A."/>
            <person name="Lepere C."/>
            <person name="Malinsky S."/>
            <person name="Nowacki M."/>
            <person name="Nowak J.K."/>
            <person name="Plattner H."/>
            <person name="Poulain J."/>
            <person name="Ruiz F."/>
            <person name="Serrano V."/>
            <person name="Zagulski M."/>
            <person name="Dessen P."/>
            <person name="Betermier M."/>
            <person name="Weissenbach J."/>
            <person name="Scarpelli C."/>
            <person name="Schachter V."/>
            <person name="Sperling L."/>
            <person name="Meyer E."/>
            <person name="Cohen J."/>
            <person name="Wincker P."/>
        </authorList>
    </citation>
    <scope>NUCLEOTIDE SEQUENCE [LARGE SCALE GENOMIC DNA]</scope>
    <source>
        <strain evidence="2 3">Stock d4-2</strain>
    </source>
</reference>
<dbReference type="KEGG" id="ptm:GSPATT00001725001"/>
<organism evidence="2 3">
    <name type="scientific">Paramecium tetraurelia</name>
    <dbReference type="NCBI Taxonomy" id="5888"/>
    <lineage>
        <taxon>Eukaryota</taxon>
        <taxon>Sar</taxon>
        <taxon>Alveolata</taxon>
        <taxon>Ciliophora</taxon>
        <taxon>Intramacronucleata</taxon>
        <taxon>Oligohymenophorea</taxon>
        <taxon>Peniculida</taxon>
        <taxon>Parameciidae</taxon>
        <taxon>Paramecium</taxon>
    </lineage>
</organism>
<name>A0D6L7_PARTE</name>
<feature type="compositionally biased region" description="Polar residues" evidence="1">
    <location>
        <begin position="167"/>
        <end position="176"/>
    </location>
</feature>
<evidence type="ECO:0000256" key="1">
    <source>
        <dbReference type="SAM" id="MobiDB-lite"/>
    </source>
</evidence>
<dbReference type="InParanoid" id="A0D6L7"/>
<keyword evidence="3" id="KW-1185">Reference proteome</keyword>
<evidence type="ECO:0000313" key="3">
    <source>
        <dbReference type="Proteomes" id="UP000000600"/>
    </source>
</evidence>
<accession>A0D6L7</accession>
<feature type="compositionally biased region" description="Basic and acidic residues" evidence="1">
    <location>
        <begin position="143"/>
        <end position="154"/>
    </location>
</feature>
<dbReference type="Proteomes" id="UP000000600">
    <property type="component" value="Unassembled WGS sequence"/>
</dbReference>
<feature type="region of interest" description="Disordered" evidence="1">
    <location>
        <begin position="143"/>
        <end position="208"/>
    </location>
</feature>
<dbReference type="HOGENOM" id="CLU_1323143_0_0_1"/>